<name>R0L6A5_ANAPL</name>
<evidence type="ECO:0000313" key="2">
    <source>
        <dbReference type="Proteomes" id="UP000296049"/>
    </source>
</evidence>
<evidence type="ECO:0000313" key="1">
    <source>
        <dbReference type="EMBL" id="EOA96899.1"/>
    </source>
</evidence>
<dbReference type="AlphaFoldDB" id="R0L6A5"/>
<dbReference type="Proteomes" id="UP000296049">
    <property type="component" value="Unassembled WGS sequence"/>
</dbReference>
<proteinExistence type="predicted"/>
<organism evidence="1 2">
    <name type="scientific">Anas platyrhynchos</name>
    <name type="common">Mallard</name>
    <name type="synonym">Anas boschas</name>
    <dbReference type="NCBI Taxonomy" id="8839"/>
    <lineage>
        <taxon>Eukaryota</taxon>
        <taxon>Metazoa</taxon>
        <taxon>Chordata</taxon>
        <taxon>Craniata</taxon>
        <taxon>Vertebrata</taxon>
        <taxon>Euteleostomi</taxon>
        <taxon>Archelosauria</taxon>
        <taxon>Archosauria</taxon>
        <taxon>Dinosauria</taxon>
        <taxon>Saurischia</taxon>
        <taxon>Theropoda</taxon>
        <taxon>Coelurosauria</taxon>
        <taxon>Aves</taxon>
        <taxon>Neognathae</taxon>
        <taxon>Galloanserae</taxon>
        <taxon>Anseriformes</taxon>
        <taxon>Anatidae</taxon>
        <taxon>Anatinae</taxon>
        <taxon>Anas</taxon>
    </lineage>
</organism>
<gene>
    <name evidence="1" type="ORF">Anapl_10347</name>
</gene>
<dbReference type="EMBL" id="KB743833">
    <property type="protein sequence ID" value="EOA96899.1"/>
    <property type="molecule type" value="Genomic_DNA"/>
</dbReference>
<accession>R0L6A5</accession>
<reference evidence="2" key="1">
    <citation type="journal article" date="2013" name="Nat. Genet.">
        <title>The duck genome and transcriptome provide insight into an avian influenza virus reservoir species.</title>
        <authorList>
            <person name="Huang Y."/>
            <person name="Li Y."/>
            <person name="Burt D.W."/>
            <person name="Chen H."/>
            <person name="Zhang Y."/>
            <person name="Qian W."/>
            <person name="Kim H."/>
            <person name="Gan S."/>
            <person name="Zhao Y."/>
            <person name="Li J."/>
            <person name="Yi K."/>
            <person name="Feng H."/>
            <person name="Zhu P."/>
            <person name="Li B."/>
            <person name="Liu Q."/>
            <person name="Fairley S."/>
            <person name="Magor K.E."/>
            <person name="Du Z."/>
            <person name="Hu X."/>
            <person name="Goodman L."/>
            <person name="Tafer H."/>
            <person name="Vignal A."/>
            <person name="Lee T."/>
            <person name="Kim K.W."/>
            <person name="Sheng Z."/>
            <person name="An Y."/>
            <person name="Searle S."/>
            <person name="Herrero J."/>
            <person name="Groenen M.A."/>
            <person name="Crooijmans R.P."/>
            <person name="Faraut T."/>
            <person name="Cai Q."/>
            <person name="Webster R.G."/>
            <person name="Aldridge J.R."/>
            <person name="Warren W.C."/>
            <person name="Bartschat S."/>
            <person name="Kehr S."/>
            <person name="Marz M."/>
            <person name="Stadler P.F."/>
            <person name="Smith J."/>
            <person name="Kraus R.H."/>
            <person name="Zhao Y."/>
            <person name="Ren L."/>
            <person name="Fei J."/>
            <person name="Morisson M."/>
            <person name="Kaiser P."/>
            <person name="Griffin D.K."/>
            <person name="Rao M."/>
            <person name="Pitel F."/>
            <person name="Wang J."/>
            <person name="Li N."/>
        </authorList>
    </citation>
    <scope>NUCLEOTIDE SEQUENCE [LARGE SCALE GENOMIC DNA]</scope>
</reference>
<protein>
    <submittedName>
        <fullName evidence="1">Uncharacterized protein</fullName>
    </submittedName>
</protein>
<keyword evidence="2" id="KW-1185">Reference proteome</keyword>
<sequence length="167" mass="18351">MRPLCPVPKQALRARQTKGCPGERGIHSHHFPEELLKASLIAICTAGSAQDVLIDHIVLHVCFLSISYQAASAMASSHPLPQAPPIPIDPEEVRSSTSWHDNQCLHFNKNQPQMTPRVPSGTAGARAICACCRNKRDTGQVAHNADLCLYFVHVKARLFLACELRSR</sequence>